<gene>
    <name evidence="2" type="ORF">GA0070616_3067</name>
</gene>
<sequence>MSDQERPGGPYGHLCWAYDDPAEFHARAEQFLRAGLTAGRRVWFVTPDRPEPVLERLHAAPGFTDALRDGAAEVIALGSAYATDAVVDHTNQVAAYLLATREALAAGYSGLRVVADATPLVRTPARRDAFARYEHRIDRAMRQEPFEAMCAYRRAELGDRAVAELACLHPQHNVESLLFRLYAAPPGQGHATLAGELDLTTHQLFRTTLERADLEPTDGELVLHAADLHFLDHRSLVHLREYARRRGATAVLRTSHAAAARLAALLDLPGLRVELVR</sequence>
<feature type="domain" description="STAS" evidence="1">
    <location>
        <begin position="193"/>
        <end position="277"/>
    </location>
</feature>
<keyword evidence="3" id="KW-1185">Reference proteome</keyword>
<dbReference type="Proteomes" id="UP000199699">
    <property type="component" value="Unassembled WGS sequence"/>
</dbReference>
<dbReference type="InterPro" id="IPR025847">
    <property type="entry name" value="MEDS_domain"/>
</dbReference>
<organism evidence="2 3">
    <name type="scientific">Micromonospora nigra</name>
    <dbReference type="NCBI Taxonomy" id="145857"/>
    <lineage>
        <taxon>Bacteria</taxon>
        <taxon>Bacillati</taxon>
        <taxon>Actinomycetota</taxon>
        <taxon>Actinomycetes</taxon>
        <taxon>Micromonosporales</taxon>
        <taxon>Micromonosporaceae</taxon>
        <taxon>Micromonospora</taxon>
    </lineage>
</organism>
<evidence type="ECO:0000259" key="1">
    <source>
        <dbReference type="PROSITE" id="PS50801"/>
    </source>
</evidence>
<dbReference type="InterPro" id="IPR002645">
    <property type="entry name" value="STAS_dom"/>
</dbReference>
<name>A0A1C6S6X7_9ACTN</name>
<dbReference type="Pfam" id="PF14417">
    <property type="entry name" value="MEDS"/>
    <property type="match status" value="1"/>
</dbReference>
<dbReference type="SUPFAM" id="SSF52091">
    <property type="entry name" value="SpoIIaa-like"/>
    <property type="match status" value="1"/>
</dbReference>
<dbReference type="STRING" id="145857.GA0070616_3067"/>
<protein>
    <submittedName>
        <fullName evidence="2">MEDS: MEthanogen/methylotroph, DcmR Sensory domain</fullName>
    </submittedName>
</protein>
<evidence type="ECO:0000313" key="2">
    <source>
        <dbReference type="EMBL" id="SCL25229.1"/>
    </source>
</evidence>
<proteinExistence type="predicted"/>
<dbReference type="AlphaFoldDB" id="A0A1C6S6X7"/>
<dbReference type="InterPro" id="IPR036513">
    <property type="entry name" value="STAS_dom_sf"/>
</dbReference>
<dbReference type="EMBL" id="FMHT01000003">
    <property type="protein sequence ID" value="SCL25229.1"/>
    <property type="molecule type" value="Genomic_DNA"/>
</dbReference>
<evidence type="ECO:0000313" key="3">
    <source>
        <dbReference type="Proteomes" id="UP000199699"/>
    </source>
</evidence>
<dbReference type="RefSeq" id="WP_245712776.1">
    <property type="nucleotide sequence ID" value="NZ_FMHT01000003.1"/>
</dbReference>
<accession>A0A1C6S6X7</accession>
<reference evidence="2 3" key="1">
    <citation type="submission" date="2016-06" db="EMBL/GenBank/DDBJ databases">
        <authorList>
            <person name="Kjaerup R.B."/>
            <person name="Dalgaard T.S."/>
            <person name="Juul-Madsen H.R."/>
        </authorList>
    </citation>
    <scope>NUCLEOTIDE SEQUENCE [LARGE SCALE GENOMIC DNA]</scope>
    <source>
        <strain evidence="2 3">DSM 43818</strain>
    </source>
</reference>
<dbReference type="PROSITE" id="PS50801">
    <property type="entry name" value="STAS"/>
    <property type="match status" value="1"/>
</dbReference>